<comment type="caution">
    <text evidence="1">The sequence shown here is derived from an EMBL/GenBank/DDBJ whole genome shotgun (WGS) entry which is preliminary data.</text>
</comment>
<name>A0A1G5PID2_9PSED</name>
<reference evidence="2" key="1">
    <citation type="submission" date="2016-10" db="EMBL/GenBank/DDBJ databases">
        <authorList>
            <person name="de Groot N.N."/>
        </authorList>
    </citation>
    <scope>NUCLEOTIDE SEQUENCE [LARGE SCALE GENOMIC DNA]</scope>
    <source>
        <strain evidence="2">DSM 15758</strain>
    </source>
</reference>
<dbReference type="AlphaFoldDB" id="A0A1G5PID2"/>
<sequence length="63" mass="6958">MLMNVQAIYLLDRQELYLSDSSVTVPPHIAETVDPDALDLRYLAHWAKETGLIGATAEVSIAM</sequence>
<protein>
    <submittedName>
        <fullName evidence="1">Uncharacterized protein</fullName>
    </submittedName>
</protein>
<dbReference type="RefSeq" id="WP_064306981.1">
    <property type="nucleotide sequence ID" value="NZ_FMWB01000036.1"/>
</dbReference>
<accession>A0A1G5PID2</accession>
<proteinExistence type="predicted"/>
<dbReference type="EMBL" id="FMWB01000036">
    <property type="protein sequence ID" value="SCZ48840.1"/>
    <property type="molecule type" value="Genomic_DNA"/>
</dbReference>
<evidence type="ECO:0000313" key="1">
    <source>
        <dbReference type="EMBL" id="SCZ48840.1"/>
    </source>
</evidence>
<dbReference type="OrthoDB" id="6902489at2"/>
<gene>
    <name evidence="1" type="ORF">SAMN05216279_13611</name>
</gene>
<dbReference type="Proteomes" id="UP000183046">
    <property type="component" value="Unassembled WGS sequence"/>
</dbReference>
<organism evidence="1 2">
    <name type="scientific">Pseudomonas oryzihabitans</name>
    <dbReference type="NCBI Taxonomy" id="47885"/>
    <lineage>
        <taxon>Bacteria</taxon>
        <taxon>Pseudomonadati</taxon>
        <taxon>Pseudomonadota</taxon>
        <taxon>Gammaproteobacteria</taxon>
        <taxon>Pseudomonadales</taxon>
        <taxon>Pseudomonadaceae</taxon>
        <taxon>Pseudomonas</taxon>
    </lineage>
</organism>
<evidence type="ECO:0000313" key="2">
    <source>
        <dbReference type="Proteomes" id="UP000183046"/>
    </source>
</evidence>